<dbReference type="RefSeq" id="WP_136735857.1">
    <property type="nucleotide sequence ID" value="NZ_SWDB01000021.1"/>
</dbReference>
<dbReference type="Proteomes" id="UP000307999">
    <property type="component" value="Unassembled WGS sequence"/>
</dbReference>
<reference evidence="1 2" key="1">
    <citation type="submission" date="2019-04" db="EMBL/GenBank/DDBJ databases">
        <title>Thalassotalea guangxiensis sp. nov., isolated from sediment of the coastal wetland.</title>
        <authorList>
            <person name="Zheng S."/>
            <person name="Zhang D."/>
        </authorList>
    </citation>
    <scope>NUCLEOTIDE SEQUENCE [LARGE SCALE GENOMIC DNA]</scope>
    <source>
        <strain evidence="1 2">ZS-4</strain>
    </source>
</reference>
<dbReference type="EMBL" id="SWDB01000021">
    <property type="protein sequence ID" value="TKB45370.1"/>
    <property type="molecule type" value="Genomic_DNA"/>
</dbReference>
<comment type="caution">
    <text evidence="1">The sequence shown here is derived from an EMBL/GenBank/DDBJ whole genome shotgun (WGS) entry which is preliminary data.</text>
</comment>
<gene>
    <name evidence="1" type="ORF">E8M12_09240</name>
</gene>
<sequence length="186" mass="20634">MNYKLILTIAVLLCTGFKSHDVLKPVSQIKPGAAAEGSLANQKLIADTTSGLEDLIGESISDSEVLKFVIQQPVGEIGSRSWREMWIVKSPEKKQEFLITFREAGLGGADFEIKQTSFNCPKNITKFEVGVATSMQIKGCMGKPNHEDFNPDGRYVFLYETEEGIIVTYLFDSNDKLVKVTGYQKS</sequence>
<name>A0A4U1B4Q8_9GAMM</name>
<evidence type="ECO:0000313" key="1">
    <source>
        <dbReference type="EMBL" id="TKB45370.1"/>
    </source>
</evidence>
<accession>A0A4U1B4Q8</accession>
<dbReference type="OrthoDB" id="5917106at2"/>
<keyword evidence="2" id="KW-1185">Reference proteome</keyword>
<protein>
    <submittedName>
        <fullName evidence="1">Uncharacterized protein</fullName>
    </submittedName>
</protein>
<proteinExistence type="predicted"/>
<dbReference type="AlphaFoldDB" id="A0A4U1B4Q8"/>
<organism evidence="1 2">
    <name type="scientific">Thalassotalea mangrovi</name>
    <dbReference type="NCBI Taxonomy" id="2572245"/>
    <lineage>
        <taxon>Bacteria</taxon>
        <taxon>Pseudomonadati</taxon>
        <taxon>Pseudomonadota</taxon>
        <taxon>Gammaproteobacteria</taxon>
        <taxon>Alteromonadales</taxon>
        <taxon>Colwelliaceae</taxon>
        <taxon>Thalassotalea</taxon>
    </lineage>
</organism>
<evidence type="ECO:0000313" key="2">
    <source>
        <dbReference type="Proteomes" id="UP000307999"/>
    </source>
</evidence>